<evidence type="ECO:0000313" key="9">
    <source>
        <dbReference type="EMBL" id="MCC2033231.1"/>
    </source>
</evidence>
<dbReference type="InterPro" id="IPR000515">
    <property type="entry name" value="MetI-like"/>
</dbReference>
<dbReference type="AlphaFoldDB" id="A0A9X1LWY7"/>
<evidence type="ECO:0000313" key="10">
    <source>
        <dbReference type="Proteomes" id="UP001139354"/>
    </source>
</evidence>
<keyword evidence="5 7" id="KW-1133">Transmembrane helix</keyword>
<evidence type="ECO:0000256" key="3">
    <source>
        <dbReference type="ARBA" id="ARBA00022475"/>
    </source>
</evidence>
<gene>
    <name evidence="9" type="ORF">KEC57_13675</name>
</gene>
<proteinExistence type="inferred from homology"/>
<evidence type="ECO:0000259" key="8">
    <source>
        <dbReference type="PROSITE" id="PS50928"/>
    </source>
</evidence>
<dbReference type="Proteomes" id="UP001139354">
    <property type="component" value="Unassembled WGS sequence"/>
</dbReference>
<organism evidence="9 10">
    <name type="scientific">Microbacterium allomyrinae</name>
    <dbReference type="NCBI Taxonomy" id="2830666"/>
    <lineage>
        <taxon>Bacteria</taxon>
        <taxon>Bacillati</taxon>
        <taxon>Actinomycetota</taxon>
        <taxon>Actinomycetes</taxon>
        <taxon>Micrococcales</taxon>
        <taxon>Microbacteriaceae</taxon>
        <taxon>Microbacterium</taxon>
    </lineage>
</organism>
<dbReference type="InterPro" id="IPR045621">
    <property type="entry name" value="BPD_transp_1_N"/>
</dbReference>
<comment type="subcellular location">
    <subcellularLocation>
        <location evidence="1 7">Cell membrane</location>
        <topology evidence="1 7">Multi-pass membrane protein</topology>
    </subcellularLocation>
</comment>
<comment type="similarity">
    <text evidence="7">Belongs to the binding-protein-dependent transport system permease family.</text>
</comment>
<dbReference type="GO" id="GO:0005886">
    <property type="term" value="C:plasma membrane"/>
    <property type="evidence" value="ECO:0007669"/>
    <property type="project" value="UniProtKB-SubCell"/>
</dbReference>
<keyword evidence="6 7" id="KW-0472">Membrane</keyword>
<keyword evidence="4 7" id="KW-0812">Transmembrane</keyword>
<dbReference type="SUPFAM" id="SSF161098">
    <property type="entry name" value="MetI-like"/>
    <property type="match status" value="1"/>
</dbReference>
<dbReference type="PROSITE" id="PS50928">
    <property type="entry name" value="ABC_TM1"/>
    <property type="match status" value="1"/>
</dbReference>
<evidence type="ECO:0000256" key="6">
    <source>
        <dbReference type="ARBA" id="ARBA00023136"/>
    </source>
</evidence>
<feature type="transmembrane region" description="Helical" evidence="7">
    <location>
        <begin position="175"/>
        <end position="197"/>
    </location>
</feature>
<evidence type="ECO:0000256" key="2">
    <source>
        <dbReference type="ARBA" id="ARBA00022448"/>
    </source>
</evidence>
<comment type="caution">
    <text evidence="9">The sequence shown here is derived from an EMBL/GenBank/DDBJ whole genome shotgun (WGS) entry which is preliminary data.</text>
</comment>
<evidence type="ECO:0000256" key="1">
    <source>
        <dbReference type="ARBA" id="ARBA00004651"/>
    </source>
</evidence>
<evidence type="ECO:0000256" key="7">
    <source>
        <dbReference type="RuleBase" id="RU363032"/>
    </source>
</evidence>
<dbReference type="Pfam" id="PF00528">
    <property type="entry name" value="BPD_transp_1"/>
    <property type="match status" value="1"/>
</dbReference>
<feature type="transmembrane region" description="Helical" evidence="7">
    <location>
        <begin position="236"/>
        <end position="262"/>
    </location>
</feature>
<keyword evidence="2 7" id="KW-0813">Transport</keyword>
<reference evidence="9" key="1">
    <citation type="submission" date="2021-04" db="EMBL/GenBank/DDBJ databases">
        <title>Microbacterium tenobrionis sp. nov. and Microbacterium allomyrinae sp. nov., isolated from larvae of Tenobrio molitor and Allomyrina dichotoma, respectively.</title>
        <authorList>
            <person name="Lee S.D."/>
        </authorList>
    </citation>
    <scope>NUCLEOTIDE SEQUENCE</scope>
    <source>
        <strain evidence="9">BWT-G7</strain>
    </source>
</reference>
<feature type="transmembrane region" description="Helical" evidence="7">
    <location>
        <begin position="282"/>
        <end position="301"/>
    </location>
</feature>
<dbReference type="RefSeq" id="WP_229385195.1">
    <property type="nucleotide sequence ID" value="NZ_JAGTTN010000004.1"/>
</dbReference>
<dbReference type="InterPro" id="IPR035906">
    <property type="entry name" value="MetI-like_sf"/>
</dbReference>
<keyword evidence="10" id="KW-1185">Reference proteome</keyword>
<dbReference type="CDD" id="cd06261">
    <property type="entry name" value="TM_PBP2"/>
    <property type="match status" value="1"/>
</dbReference>
<dbReference type="EMBL" id="JAGTTN010000004">
    <property type="protein sequence ID" value="MCC2033231.1"/>
    <property type="molecule type" value="Genomic_DNA"/>
</dbReference>
<dbReference type="Pfam" id="PF19300">
    <property type="entry name" value="BPD_transp_1_N"/>
    <property type="match status" value="1"/>
</dbReference>
<feature type="transmembrane region" description="Helical" evidence="7">
    <location>
        <begin position="7"/>
        <end position="30"/>
    </location>
</feature>
<dbReference type="PANTHER" id="PTHR43163:SF6">
    <property type="entry name" value="DIPEPTIDE TRANSPORT SYSTEM PERMEASE PROTEIN DPPB-RELATED"/>
    <property type="match status" value="1"/>
</dbReference>
<protein>
    <submittedName>
        <fullName evidence="9">ABC transporter permease</fullName>
    </submittedName>
</protein>
<dbReference type="Gene3D" id="1.10.3720.10">
    <property type="entry name" value="MetI-like"/>
    <property type="match status" value="1"/>
</dbReference>
<feature type="transmembrane region" description="Helical" evidence="7">
    <location>
        <begin position="100"/>
        <end position="121"/>
    </location>
</feature>
<feature type="domain" description="ABC transmembrane type-1" evidence="8">
    <location>
        <begin position="96"/>
        <end position="301"/>
    </location>
</feature>
<sequence>MLKLIGYRLVLAVPQLMIVSLLVFSLIYLIPGSAAAVILGDAAASPEEIARIEAELGLDQPFLVRLFAWYGAALHGDLGTSILSGQPVTDMITQRLPATLSLVIGGLVVAVIVGISLGMYAGIKAGRPRDRAVTGFTAFMQSIPEFWLGQILVVVFVIQLHVAPVLAWVPPSQNVGRWLAGLLLPAIALGVGAAALISRQMRTAMAESLNSRFVDTLTAAGVPRQRIIWGYAFKNSLVPALAAVGLAIGVLFGTSLVMERVFSFPGLGTLMLSSVLGKDFPVVQGIALVIGVIVIIVNMVLDISYGVINPKARPA</sequence>
<evidence type="ECO:0000256" key="5">
    <source>
        <dbReference type="ARBA" id="ARBA00022989"/>
    </source>
</evidence>
<keyword evidence="3" id="KW-1003">Cell membrane</keyword>
<evidence type="ECO:0000256" key="4">
    <source>
        <dbReference type="ARBA" id="ARBA00022692"/>
    </source>
</evidence>
<dbReference type="GO" id="GO:0071916">
    <property type="term" value="F:dipeptide transmembrane transporter activity"/>
    <property type="evidence" value="ECO:0007669"/>
    <property type="project" value="TreeGrafter"/>
</dbReference>
<name>A0A9X1LWY7_9MICO</name>
<accession>A0A9X1LWY7</accession>
<feature type="transmembrane region" description="Helical" evidence="7">
    <location>
        <begin position="146"/>
        <end position="169"/>
    </location>
</feature>
<dbReference type="PANTHER" id="PTHR43163">
    <property type="entry name" value="DIPEPTIDE TRANSPORT SYSTEM PERMEASE PROTEIN DPPB-RELATED"/>
    <property type="match status" value="1"/>
</dbReference>